<dbReference type="Proteomes" id="UP000423641">
    <property type="component" value="Unassembled WGS sequence"/>
</dbReference>
<sequence length="68" mass="7777">MVLFIEINHCPSALVRLGDHGLGVKLTIKYVFKLDLLLMRCKSVFKFKLSNLSPFLIKSLKNLKVKCI</sequence>
<evidence type="ECO:0000313" key="1">
    <source>
        <dbReference type="EMBL" id="KAB0613624.1"/>
    </source>
</evidence>
<reference evidence="1 2" key="1">
    <citation type="submission" date="2019-09" db="EMBL/GenBank/DDBJ databases">
        <title>Draft genome sequences of 48 bacterial type strains from the CCUG.</title>
        <authorList>
            <person name="Tunovic T."/>
            <person name="Pineiro-Iglesias B."/>
            <person name="Unosson C."/>
            <person name="Inganas E."/>
            <person name="Ohlen M."/>
            <person name="Cardew S."/>
            <person name="Jensie-Markopoulos S."/>
            <person name="Salva-Serra F."/>
            <person name="Jaen-Luchoro D."/>
            <person name="Karlsson R."/>
            <person name="Svensson-Stadler L."/>
            <person name="Chun J."/>
            <person name="Moore E."/>
        </authorList>
    </citation>
    <scope>NUCLEOTIDE SEQUENCE [LARGE SCALE GENOMIC DNA]</scope>
    <source>
        <strain evidence="1 2">CCUG 34538</strain>
    </source>
</reference>
<name>A0AAV6EG74_CAMHY</name>
<dbReference type="RefSeq" id="WP_112000607.1">
    <property type="nucleotide sequence ID" value="NZ_CP053828.1"/>
</dbReference>
<dbReference type="AlphaFoldDB" id="A0AAV6EG74"/>
<dbReference type="EMBL" id="VZON01000002">
    <property type="protein sequence ID" value="KAB0613624.1"/>
    <property type="molecule type" value="Genomic_DNA"/>
</dbReference>
<organism evidence="1 2">
    <name type="scientific">Campylobacter hyointestinalis subsp. lawsonii</name>
    <dbReference type="NCBI Taxonomy" id="91353"/>
    <lineage>
        <taxon>Bacteria</taxon>
        <taxon>Pseudomonadati</taxon>
        <taxon>Campylobacterota</taxon>
        <taxon>Epsilonproteobacteria</taxon>
        <taxon>Campylobacterales</taxon>
        <taxon>Campylobacteraceae</taxon>
        <taxon>Campylobacter</taxon>
    </lineage>
</organism>
<gene>
    <name evidence="1" type="ORF">F7P66_02815</name>
</gene>
<dbReference type="GeneID" id="56509165"/>
<proteinExistence type="predicted"/>
<comment type="caution">
    <text evidence="1">The sequence shown here is derived from an EMBL/GenBank/DDBJ whole genome shotgun (WGS) entry which is preliminary data.</text>
</comment>
<evidence type="ECO:0000313" key="2">
    <source>
        <dbReference type="Proteomes" id="UP000423641"/>
    </source>
</evidence>
<protein>
    <submittedName>
        <fullName evidence="1">Uncharacterized protein</fullName>
    </submittedName>
</protein>
<accession>A0AAV6EG74</accession>